<dbReference type="Proteomes" id="UP001221413">
    <property type="component" value="Unassembled WGS sequence"/>
</dbReference>
<evidence type="ECO:0000313" key="1">
    <source>
        <dbReference type="EMBL" id="KAJ6259965.1"/>
    </source>
</evidence>
<evidence type="ECO:0000313" key="2">
    <source>
        <dbReference type="Proteomes" id="UP001221413"/>
    </source>
</evidence>
<dbReference type="AlphaFoldDB" id="A0AAD6IYM7"/>
<evidence type="ECO:0008006" key="3">
    <source>
        <dbReference type="Google" id="ProtNLM"/>
    </source>
</evidence>
<keyword evidence="2" id="KW-1185">Reference proteome</keyword>
<proteinExistence type="predicted"/>
<name>A0AAD6IYM7_DREDA</name>
<comment type="caution">
    <text evidence="1">The sequence shown here is derived from an EMBL/GenBank/DDBJ whole genome shotgun (WGS) entry which is preliminary data.</text>
</comment>
<accession>A0AAD6IYM7</accession>
<reference evidence="1" key="1">
    <citation type="submission" date="2023-01" db="EMBL/GenBank/DDBJ databases">
        <title>The chitinases involved in constricting ring structure development in the nematode-trapping fungus Drechslerella dactyloides.</title>
        <authorList>
            <person name="Wang R."/>
            <person name="Zhang L."/>
            <person name="Tang P."/>
            <person name="Li S."/>
            <person name="Liang L."/>
        </authorList>
    </citation>
    <scope>NUCLEOTIDE SEQUENCE</scope>
    <source>
        <strain evidence="1">YMF1.00031</strain>
    </source>
</reference>
<organism evidence="1 2">
    <name type="scientific">Drechslerella dactyloides</name>
    <name type="common">Nematode-trapping fungus</name>
    <name type="synonym">Arthrobotrys dactyloides</name>
    <dbReference type="NCBI Taxonomy" id="74499"/>
    <lineage>
        <taxon>Eukaryota</taxon>
        <taxon>Fungi</taxon>
        <taxon>Dikarya</taxon>
        <taxon>Ascomycota</taxon>
        <taxon>Pezizomycotina</taxon>
        <taxon>Orbiliomycetes</taxon>
        <taxon>Orbiliales</taxon>
        <taxon>Orbiliaceae</taxon>
        <taxon>Drechslerella</taxon>
    </lineage>
</organism>
<dbReference type="EMBL" id="JAQGDS010000006">
    <property type="protein sequence ID" value="KAJ6259965.1"/>
    <property type="molecule type" value="Genomic_DNA"/>
</dbReference>
<sequence>MLFTELPLELHLEISAYLDKRSLKSLRLAFPRTNTSAAAFSHLYRSFAIRLGAPKWSKARLRSLSALCDRLMDPQCQGADLNPLAAIRTLVIDTRHPYMIKEIDCVQRYLTLQKGTIKLPPYESPAMAARGEITEYQKVIPRPQLDLFVDLIAKVIRVLPLLRNIKWRISSDLPTHIQLGIVMVLCPPMVQRRYSLDVHIDLDPLYGMYAELQGILECLSDLNSLALRAMKPGVLARRGPPGRNPISKLIRRCPNLKSIFIDARVYNCILDPIASALNGIRTLEHIENGVVELCGMLDLKWTNAPNLTKLALIVSRGQEEEYEARDNALNQLLEARHLLQHLRVNAYSDTVSKYLLQDANFIVSLDIECPSASSESLGLKFWSQVIPMHETSLKSLKVYSPVIGVWCWLDYPGNLAKRALSRCCNLEELAICFVEDNCNFLGEMVDNLAVSCPKLSTIDMRFFGEHEAFQRNTDYRAGYQYIMKSGDSLKRALKASFRGSADILDSWKSHNKCFAGRVLQVRYQMVLEKMRCGYRFPDSLGDDAPPPVWFDFMLQTWQIFGHPDRDGRQVYRFGRLDDLYAFDDDLAGAHFGAPVDYYLHF</sequence>
<dbReference type="Gene3D" id="3.80.10.10">
    <property type="entry name" value="Ribonuclease Inhibitor"/>
    <property type="match status" value="1"/>
</dbReference>
<gene>
    <name evidence="1" type="ORF">Dda_5609</name>
</gene>
<protein>
    <recommendedName>
        <fullName evidence="3">F-box domain-containing protein</fullName>
    </recommendedName>
</protein>
<dbReference type="SUPFAM" id="SSF52047">
    <property type="entry name" value="RNI-like"/>
    <property type="match status" value="1"/>
</dbReference>
<dbReference type="InterPro" id="IPR032675">
    <property type="entry name" value="LRR_dom_sf"/>
</dbReference>